<evidence type="ECO:0000313" key="2">
    <source>
        <dbReference type="Proteomes" id="UP000596329"/>
    </source>
</evidence>
<protein>
    <submittedName>
        <fullName evidence="1">Uncharacterized protein</fullName>
    </submittedName>
</protein>
<dbReference type="AlphaFoldDB" id="A0A7U2NFC8"/>
<proteinExistence type="predicted"/>
<organism evidence="1 2">
    <name type="scientific">Flavobacterium psychrophilum</name>
    <dbReference type="NCBI Taxonomy" id="96345"/>
    <lineage>
        <taxon>Bacteria</taxon>
        <taxon>Pseudomonadati</taxon>
        <taxon>Bacteroidota</taxon>
        <taxon>Flavobacteriia</taxon>
        <taxon>Flavobacteriales</taxon>
        <taxon>Flavobacteriaceae</taxon>
        <taxon>Flavobacterium</taxon>
    </lineage>
</organism>
<sequence>MKFSKNFERDFNFYSKNLIHFTFCGTLIPKFKAISNSKGKTAKQIFYQIESNGNNEPTSEPELLDKLLLCKASVNFMIKQWAEGRADGTLPLKELSKKRYEDLYPKKKDTNKYLLVWENNKPVYYDDMETYYQFPNWVIDAIENQKIKKASN</sequence>
<name>A0A7U2NFC8_FLAPS</name>
<reference evidence="1 2" key="1">
    <citation type="submission" date="2020-07" db="EMBL/GenBank/DDBJ databases">
        <title>Genomic characterization of Flavobacterium psychrophilum strains.</title>
        <authorList>
            <person name="Castillo D."/>
            <person name="Jorgensen J."/>
            <person name="Middelboe M."/>
        </authorList>
    </citation>
    <scope>NUCLEOTIDE SEQUENCE [LARGE SCALE GENOMIC DNA]</scope>
    <source>
        <strain evidence="1 2">FPS-R7</strain>
    </source>
</reference>
<dbReference type="Proteomes" id="UP000596329">
    <property type="component" value="Chromosome"/>
</dbReference>
<evidence type="ECO:0000313" key="1">
    <source>
        <dbReference type="EMBL" id="QRE03507.1"/>
    </source>
</evidence>
<gene>
    <name evidence="1" type="ORF">H0H26_11545</name>
</gene>
<dbReference type="RefSeq" id="WP_203095799.1">
    <property type="nucleotide sequence ID" value="NZ_CP059075.1"/>
</dbReference>
<accession>A0A7U2NFC8</accession>
<dbReference type="EMBL" id="CP059075">
    <property type="protein sequence ID" value="QRE03507.1"/>
    <property type="molecule type" value="Genomic_DNA"/>
</dbReference>